<keyword evidence="10" id="KW-1185">Reference proteome</keyword>
<dbReference type="GO" id="GO:0008610">
    <property type="term" value="P:lipid biosynthetic process"/>
    <property type="evidence" value="ECO:0007669"/>
    <property type="project" value="InterPro"/>
</dbReference>
<feature type="transmembrane region" description="Helical" evidence="7">
    <location>
        <begin position="824"/>
        <end position="842"/>
    </location>
</feature>
<dbReference type="GO" id="GO:0016020">
    <property type="term" value="C:membrane"/>
    <property type="evidence" value="ECO:0007669"/>
    <property type="project" value="GOC"/>
</dbReference>
<evidence type="ECO:0000256" key="7">
    <source>
        <dbReference type="SAM" id="Phobius"/>
    </source>
</evidence>
<evidence type="ECO:0000259" key="8">
    <source>
        <dbReference type="Pfam" id="PF04116"/>
    </source>
</evidence>
<dbReference type="GO" id="GO:0005506">
    <property type="term" value="F:iron ion binding"/>
    <property type="evidence" value="ECO:0007669"/>
    <property type="project" value="InterPro"/>
</dbReference>
<dbReference type="GO" id="GO:0050479">
    <property type="term" value="F:glyceryl-ether monooxygenase activity"/>
    <property type="evidence" value="ECO:0007669"/>
    <property type="project" value="TreeGrafter"/>
</dbReference>
<sequence>MSNVVHKLATDLNPYNLRYLFYMVTPNETIYERVEDIPKFLEPATTWMLLLVFLEYMTRREEVRVQRHGHVDQRWHFVAPFEDGYPTTPLTLSNSKISTPERRLKYPLECAEPQWPVANNKRIIAVGGRFLSASFYPAVYDRLHIIDLPKDSASTWLLCLFTQDFVYYLGHRAVHEAGVFWSFHQMHHSSEYYNLSTALRQGAVQDVAMLFFDLLQALAIPPNIFVVHRYMNLTYQFWLHSNAVPYLGPLEYFLNTPSSHRVHHGRNPYCIDRNYGGVLIIWDRLFGTYEPERKDEEIAYGLVTPVASFNQLWCQFFEFKAIGYDKGQMRNEKNEEIFPGVWNKVKAALWPPGYFPGVRTKPFFLWLCMEDNTEGIPQIERPITRYNPPLTSALRCYLLVQWLLLISCSLQFDQLRLYLGWPEFLCRLGFLIAFLQMFGYYFDHSRFAVVFDSGRLMLSMLLGLLLNDSPMTVYGLTSLVAVSWLASAGKISAIGKKTVKNSKSPFFQMLNILHRLLTDLNPRNIRSVLYMATPNETFYENAEDVPNYFRSPATSWMLLFIVLEYLLLDKKKREFNDTITSINAGILYLLLQVGGRFLSVSFYPMVYDRVHVIKLPKNSLSTWILCIFTQDFAYYLGHRAVHEAGVFWSFHQMHHSSEYFNFSTALRQGAIESVPYLGPLEYFLNTPSSHRVHHARNPYCIDRNYGGVLIIWDRLFGTYAPERKDEEMAYGLVKPVASFNQIWCQFFPFKAIGYDKGQMRSEKNEEIFPGVWNKIKAALWPPAYFPGMRTKPFFLWLCMEDNTEGSPEIEHPVIRYNPPLSMALRCYLFVQWVLLFSCLIQYDELRLYLSWPAFLCRLGFLIAMVQMFGYYFDNSRFAVVFDSTRLMLSLLLGVLLNDSWMAIYGAVSLVAVSWLAATGKITVTGMKTEKKL</sequence>
<dbReference type="AlphaFoldDB" id="A0AAN8FIE9"/>
<evidence type="ECO:0000256" key="4">
    <source>
        <dbReference type="ARBA" id="ARBA00023002"/>
    </source>
</evidence>
<evidence type="ECO:0000256" key="2">
    <source>
        <dbReference type="ARBA" id="ARBA00022692"/>
    </source>
</evidence>
<organism evidence="9 10">
    <name type="scientific">Trichostrongylus colubriformis</name>
    <name type="common">Black scour worm</name>
    <dbReference type="NCBI Taxonomy" id="6319"/>
    <lineage>
        <taxon>Eukaryota</taxon>
        <taxon>Metazoa</taxon>
        <taxon>Ecdysozoa</taxon>
        <taxon>Nematoda</taxon>
        <taxon>Chromadorea</taxon>
        <taxon>Rhabditida</taxon>
        <taxon>Rhabditina</taxon>
        <taxon>Rhabditomorpha</taxon>
        <taxon>Strongyloidea</taxon>
        <taxon>Trichostrongylidae</taxon>
        <taxon>Trichostrongylus</taxon>
    </lineage>
</organism>
<feature type="domain" description="Fatty acid hydroxylase" evidence="8">
    <location>
        <begin position="679"/>
        <end position="718"/>
    </location>
</feature>
<dbReference type="EMBL" id="WIXE01010529">
    <property type="protein sequence ID" value="KAK5977495.1"/>
    <property type="molecule type" value="Genomic_DNA"/>
</dbReference>
<accession>A0AAN8FIE9</accession>
<feature type="domain" description="Fatty acid hydroxylase" evidence="8">
    <location>
        <begin position="156"/>
        <end position="288"/>
    </location>
</feature>
<comment type="caution">
    <text evidence="9">The sequence shown here is derived from an EMBL/GenBank/DDBJ whole genome shotgun (WGS) entry which is preliminary data.</text>
</comment>
<keyword evidence="6 7" id="KW-0472">Membrane</keyword>
<evidence type="ECO:0000256" key="5">
    <source>
        <dbReference type="ARBA" id="ARBA00023098"/>
    </source>
</evidence>
<dbReference type="InterPro" id="IPR006694">
    <property type="entry name" value="Fatty_acid_hydroxylase"/>
</dbReference>
<evidence type="ECO:0000313" key="10">
    <source>
        <dbReference type="Proteomes" id="UP001331761"/>
    </source>
</evidence>
<evidence type="ECO:0000256" key="3">
    <source>
        <dbReference type="ARBA" id="ARBA00022989"/>
    </source>
</evidence>
<dbReference type="PANTHER" id="PTHR21624">
    <property type="entry name" value="STEROL DESATURASE-RELATED PROTEIN"/>
    <property type="match status" value="1"/>
</dbReference>
<reference evidence="9 10" key="1">
    <citation type="submission" date="2019-10" db="EMBL/GenBank/DDBJ databases">
        <title>Assembly and Annotation for the nematode Trichostrongylus colubriformis.</title>
        <authorList>
            <person name="Martin J."/>
        </authorList>
    </citation>
    <scope>NUCLEOTIDE SEQUENCE [LARGE SCALE GENOMIC DNA]</scope>
    <source>
        <strain evidence="9">G859</strain>
        <tissue evidence="9">Whole worm</tissue>
    </source>
</reference>
<gene>
    <name evidence="9" type="ORF">GCK32_002201</name>
</gene>
<dbReference type="PANTHER" id="PTHR21624:SF1">
    <property type="entry name" value="ALKYLGLYCEROL MONOOXYGENASE"/>
    <property type="match status" value="1"/>
</dbReference>
<keyword evidence="4" id="KW-0560">Oxidoreductase</keyword>
<keyword evidence="2 7" id="KW-0812">Transmembrane</keyword>
<evidence type="ECO:0000313" key="9">
    <source>
        <dbReference type="EMBL" id="KAK5977495.1"/>
    </source>
</evidence>
<evidence type="ECO:0000256" key="6">
    <source>
        <dbReference type="ARBA" id="ARBA00023136"/>
    </source>
</evidence>
<proteinExistence type="predicted"/>
<feature type="domain" description="Fatty acid hydroxylase" evidence="8">
    <location>
        <begin position="623"/>
        <end position="676"/>
    </location>
</feature>
<comment type="subcellular location">
    <subcellularLocation>
        <location evidence="1">Endomembrane system</location>
        <topology evidence="1">Multi-pass membrane protein</topology>
    </subcellularLocation>
</comment>
<feature type="transmembrane region" description="Helical" evidence="7">
    <location>
        <begin position="902"/>
        <end position="923"/>
    </location>
</feature>
<dbReference type="Proteomes" id="UP001331761">
    <property type="component" value="Unassembled WGS sequence"/>
</dbReference>
<dbReference type="GO" id="GO:0005783">
    <property type="term" value="C:endoplasmic reticulum"/>
    <property type="evidence" value="ECO:0007669"/>
    <property type="project" value="TreeGrafter"/>
</dbReference>
<dbReference type="Pfam" id="PF04116">
    <property type="entry name" value="FA_hydroxylase"/>
    <property type="match status" value="3"/>
</dbReference>
<name>A0AAN8FIE9_TRICO</name>
<protein>
    <recommendedName>
        <fullName evidence="8">Fatty acid hydroxylase domain-containing protein</fullName>
    </recommendedName>
</protein>
<keyword evidence="3 7" id="KW-1133">Transmembrane helix</keyword>
<keyword evidence="5" id="KW-0443">Lipid metabolism</keyword>
<dbReference type="GO" id="GO:0006643">
    <property type="term" value="P:membrane lipid metabolic process"/>
    <property type="evidence" value="ECO:0007669"/>
    <property type="project" value="TreeGrafter"/>
</dbReference>
<feature type="transmembrane region" description="Helical" evidence="7">
    <location>
        <begin position="848"/>
        <end position="870"/>
    </location>
</feature>
<dbReference type="InterPro" id="IPR051689">
    <property type="entry name" value="Sterol_desaturase/TMEM195"/>
</dbReference>
<evidence type="ECO:0000256" key="1">
    <source>
        <dbReference type="ARBA" id="ARBA00004127"/>
    </source>
</evidence>